<comment type="subcellular location">
    <subcellularLocation>
        <location evidence="1">Membrane</location>
        <topology evidence="1">Multi-pass membrane protein</topology>
    </subcellularLocation>
</comment>
<feature type="transmembrane region" description="Helical" evidence="6">
    <location>
        <begin position="304"/>
        <end position="328"/>
    </location>
</feature>
<feature type="transmembrane region" description="Helical" evidence="6">
    <location>
        <begin position="366"/>
        <end position="385"/>
    </location>
</feature>
<feature type="transmembrane region" description="Helical" evidence="6">
    <location>
        <begin position="335"/>
        <end position="354"/>
    </location>
</feature>
<feature type="transmembrane region" description="Helical" evidence="6">
    <location>
        <begin position="158"/>
        <end position="180"/>
    </location>
</feature>
<evidence type="ECO:0000313" key="8">
    <source>
        <dbReference type="EMBL" id="OAQ70752.1"/>
    </source>
</evidence>
<feature type="transmembrane region" description="Helical" evidence="6">
    <location>
        <begin position="25"/>
        <end position="49"/>
    </location>
</feature>
<dbReference type="STRING" id="1380566.A0A179FYR0"/>
<dbReference type="PANTHER" id="PTHR23506">
    <property type="entry name" value="GH10249P"/>
    <property type="match status" value="1"/>
</dbReference>
<dbReference type="Proteomes" id="UP000078397">
    <property type="component" value="Unassembled WGS sequence"/>
</dbReference>
<accession>A0A179FYR0</accession>
<dbReference type="InterPro" id="IPR011701">
    <property type="entry name" value="MFS"/>
</dbReference>
<evidence type="ECO:0000256" key="6">
    <source>
        <dbReference type="SAM" id="Phobius"/>
    </source>
</evidence>
<sequence>MGSRLKDSILRITRPILLQHRSSNFLILLVVCAAVFTDIFLYGILVPVLPFALTDRVGVAHDEIAKWNGILLALYNLGLCVGSPVFGFYADYTSSRRLPFLLGLLALAAATLLLCLSKSIALFATGRVLQGISAAICWAVGLALLADSMKERIGWAMGWVNWAMTAGFLLSPILGGVAYARAGYFSVYYMAFGLIVCDVVLRLILVERKVAKRWEGVDQDAEDTTDHSRREDVVSTADVDTDYGAIEQQVNEPEGKGAARAYWSLIKSRRLLASLLGCIMQSASKFAFYTVVPPFADKTFHWDSLASGLIFLCVFLPGFLSPLVGMLCDRYGTKWLSCTGFAISIPIFVCLRFVTSNTISQKVLFGVLLTLMGVALTLSSTPLMAEITYVIEEKEKRQPGIWGVKGVYGVAFGLFTTSFALGGVIGSFMAGYLYEGPGWATFGWVFGVWCTGGALICGLFVGRDGWKGGVTETVAAS</sequence>
<dbReference type="CDD" id="cd17325">
    <property type="entry name" value="MFS_MdtG_SLC18_like"/>
    <property type="match status" value="1"/>
</dbReference>
<feature type="transmembrane region" description="Helical" evidence="6">
    <location>
        <begin position="186"/>
        <end position="205"/>
    </location>
</feature>
<dbReference type="PROSITE" id="PS50850">
    <property type="entry name" value="MFS"/>
    <property type="match status" value="1"/>
</dbReference>
<dbReference type="Gene3D" id="1.20.1250.20">
    <property type="entry name" value="MFS general substrate transporter like domains"/>
    <property type="match status" value="1"/>
</dbReference>
<dbReference type="OrthoDB" id="5086884at2759"/>
<dbReference type="InterPro" id="IPR020846">
    <property type="entry name" value="MFS_dom"/>
</dbReference>
<dbReference type="GeneID" id="28857366"/>
<dbReference type="AlphaFoldDB" id="A0A179FYR0"/>
<feature type="transmembrane region" description="Helical" evidence="6">
    <location>
        <begin position="128"/>
        <end position="146"/>
    </location>
</feature>
<keyword evidence="4 6" id="KW-1133">Transmembrane helix</keyword>
<evidence type="ECO:0000256" key="1">
    <source>
        <dbReference type="ARBA" id="ARBA00004141"/>
    </source>
</evidence>
<feature type="transmembrane region" description="Helical" evidence="6">
    <location>
        <begin position="406"/>
        <end position="433"/>
    </location>
</feature>
<gene>
    <name evidence="8" type="ORF">VFPPC_15619</name>
</gene>
<keyword evidence="5 6" id="KW-0472">Membrane</keyword>
<dbReference type="EMBL" id="LSBJ02000002">
    <property type="protein sequence ID" value="OAQ70752.1"/>
    <property type="molecule type" value="Genomic_DNA"/>
</dbReference>
<dbReference type="KEGG" id="pchm:VFPPC_15619"/>
<name>A0A179FYR0_METCM</name>
<keyword evidence="3 6" id="KW-0812">Transmembrane</keyword>
<feature type="transmembrane region" description="Helical" evidence="6">
    <location>
        <begin position="271"/>
        <end position="292"/>
    </location>
</feature>
<evidence type="ECO:0000256" key="5">
    <source>
        <dbReference type="ARBA" id="ARBA00023136"/>
    </source>
</evidence>
<keyword evidence="2" id="KW-0813">Transport</keyword>
<reference evidence="8 9" key="1">
    <citation type="journal article" date="2016" name="PLoS Pathog.">
        <title>Biosynthesis of antibiotic leucinostatins in bio-control fungus Purpureocillium lilacinum and their inhibition on phytophthora revealed by genome mining.</title>
        <authorList>
            <person name="Wang G."/>
            <person name="Liu Z."/>
            <person name="Lin R."/>
            <person name="Li E."/>
            <person name="Mao Z."/>
            <person name="Ling J."/>
            <person name="Yang Y."/>
            <person name="Yin W.B."/>
            <person name="Xie B."/>
        </authorList>
    </citation>
    <scope>NUCLEOTIDE SEQUENCE [LARGE SCALE GENOMIC DNA]</scope>
    <source>
        <strain evidence="8">170</strain>
    </source>
</reference>
<dbReference type="Pfam" id="PF07690">
    <property type="entry name" value="MFS_1"/>
    <property type="match status" value="1"/>
</dbReference>
<feature type="transmembrane region" description="Helical" evidence="6">
    <location>
        <begin position="101"/>
        <end position="122"/>
    </location>
</feature>
<evidence type="ECO:0000313" key="9">
    <source>
        <dbReference type="Proteomes" id="UP000078397"/>
    </source>
</evidence>
<dbReference type="PANTHER" id="PTHR23506:SF23">
    <property type="entry name" value="GH10249P"/>
    <property type="match status" value="1"/>
</dbReference>
<dbReference type="GO" id="GO:0016020">
    <property type="term" value="C:membrane"/>
    <property type="evidence" value="ECO:0007669"/>
    <property type="project" value="UniProtKB-SubCell"/>
</dbReference>
<evidence type="ECO:0000256" key="2">
    <source>
        <dbReference type="ARBA" id="ARBA00022448"/>
    </source>
</evidence>
<feature type="domain" description="Major facilitator superfamily (MFS) profile" evidence="7">
    <location>
        <begin position="27"/>
        <end position="465"/>
    </location>
</feature>
<dbReference type="GO" id="GO:0022857">
    <property type="term" value="F:transmembrane transporter activity"/>
    <property type="evidence" value="ECO:0007669"/>
    <property type="project" value="InterPro"/>
</dbReference>
<protein>
    <submittedName>
        <fullName evidence="8">Major facilitator superfamily domain-containing protein</fullName>
    </submittedName>
</protein>
<keyword evidence="9" id="KW-1185">Reference proteome</keyword>
<feature type="transmembrane region" description="Helical" evidence="6">
    <location>
        <begin position="439"/>
        <end position="461"/>
    </location>
</feature>
<proteinExistence type="predicted"/>
<dbReference type="InterPro" id="IPR050930">
    <property type="entry name" value="MFS_Vesicular_Transporter"/>
</dbReference>
<organism evidence="8 9">
    <name type="scientific">Pochonia chlamydosporia 170</name>
    <dbReference type="NCBI Taxonomy" id="1380566"/>
    <lineage>
        <taxon>Eukaryota</taxon>
        <taxon>Fungi</taxon>
        <taxon>Dikarya</taxon>
        <taxon>Ascomycota</taxon>
        <taxon>Pezizomycotina</taxon>
        <taxon>Sordariomycetes</taxon>
        <taxon>Hypocreomycetidae</taxon>
        <taxon>Hypocreales</taxon>
        <taxon>Clavicipitaceae</taxon>
        <taxon>Pochonia</taxon>
    </lineage>
</organism>
<evidence type="ECO:0000259" key="7">
    <source>
        <dbReference type="PROSITE" id="PS50850"/>
    </source>
</evidence>
<evidence type="ECO:0000256" key="4">
    <source>
        <dbReference type="ARBA" id="ARBA00022989"/>
    </source>
</evidence>
<feature type="transmembrane region" description="Helical" evidence="6">
    <location>
        <begin position="69"/>
        <end position="89"/>
    </location>
</feature>
<comment type="caution">
    <text evidence="8">The sequence shown here is derived from an EMBL/GenBank/DDBJ whole genome shotgun (WGS) entry which is preliminary data.</text>
</comment>
<dbReference type="SUPFAM" id="SSF103473">
    <property type="entry name" value="MFS general substrate transporter"/>
    <property type="match status" value="1"/>
</dbReference>
<evidence type="ECO:0000256" key="3">
    <source>
        <dbReference type="ARBA" id="ARBA00022692"/>
    </source>
</evidence>
<dbReference type="RefSeq" id="XP_018147289.1">
    <property type="nucleotide sequence ID" value="XM_018293372.1"/>
</dbReference>
<dbReference type="InterPro" id="IPR036259">
    <property type="entry name" value="MFS_trans_sf"/>
</dbReference>